<dbReference type="PRINTS" id="PR00320">
    <property type="entry name" value="GPROTEINBRPT"/>
</dbReference>
<dbReference type="InterPro" id="IPR020472">
    <property type="entry name" value="WD40_PAC1"/>
</dbReference>
<evidence type="ECO:0000256" key="5">
    <source>
        <dbReference type="ARBA" id="ARBA00043913"/>
    </source>
</evidence>
<dbReference type="CDD" id="cd00200">
    <property type="entry name" value="WD40"/>
    <property type="match status" value="1"/>
</dbReference>
<dbReference type="Gene3D" id="3.40.50.300">
    <property type="entry name" value="P-loop containing nucleotide triphosphate hydrolases"/>
    <property type="match status" value="1"/>
</dbReference>
<name>A0A6A6DUF7_9PEZI</name>
<evidence type="ECO:0000259" key="7">
    <source>
        <dbReference type="Pfam" id="PF24883"/>
    </source>
</evidence>
<evidence type="ECO:0000256" key="1">
    <source>
        <dbReference type="ARBA" id="ARBA00022574"/>
    </source>
</evidence>
<dbReference type="InterPro" id="IPR015943">
    <property type="entry name" value="WD40/YVTN_repeat-like_dom_sf"/>
</dbReference>
<evidence type="ECO:0000256" key="6">
    <source>
        <dbReference type="PROSITE-ProRule" id="PRU00221"/>
    </source>
</evidence>
<dbReference type="Pfam" id="PF24883">
    <property type="entry name" value="NPHP3_N"/>
    <property type="match status" value="1"/>
</dbReference>
<gene>
    <name evidence="8" type="ORF">K469DRAFT_586396</name>
</gene>
<feature type="repeat" description="WD" evidence="6">
    <location>
        <begin position="840"/>
        <end position="881"/>
    </location>
</feature>
<dbReference type="InterPro" id="IPR056884">
    <property type="entry name" value="NPHP3-like_N"/>
</dbReference>
<dbReference type="InterPro" id="IPR027417">
    <property type="entry name" value="P-loop_NTPase"/>
</dbReference>
<feature type="repeat" description="WD" evidence="6">
    <location>
        <begin position="714"/>
        <end position="755"/>
    </location>
</feature>
<dbReference type="SMART" id="SM00320">
    <property type="entry name" value="WD40"/>
    <property type="match status" value="8"/>
</dbReference>
<feature type="repeat" description="WD" evidence="6">
    <location>
        <begin position="672"/>
        <end position="713"/>
    </location>
</feature>
<accession>A0A6A6DUF7</accession>
<feature type="repeat" description="WD" evidence="6">
    <location>
        <begin position="627"/>
        <end position="671"/>
    </location>
</feature>
<feature type="repeat" description="WD" evidence="6">
    <location>
        <begin position="798"/>
        <end position="839"/>
    </location>
</feature>
<dbReference type="OrthoDB" id="674604at2759"/>
<evidence type="ECO:0000256" key="2">
    <source>
        <dbReference type="ARBA" id="ARBA00022737"/>
    </source>
</evidence>
<evidence type="ECO:0000313" key="8">
    <source>
        <dbReference type="EMBL" id="KAF2182405.1"/>
    </source>
</evidence>
<dbReference type="InterPro" id="IPR036322">
    <property type="entry name" value="WD40_repeat_dom_sf"/>
</dbReference>
<keyword evidence="9" id="KW-1185">Reference proteome</keyword>
<organism evidence="8 9">
    <name type="scientific">Zopfia rhizophila CBS 207.26</name>
    <dbReference type="NCBI Taxonomy" id="1314779"/>
    <lineage>
        <taxon>Eukaryota</taxon>
        <taxon>Fungi</taxon>
        <taxon>Dikarya</taxon>
        <taxon>Ascomycota</taxon>
        <taxon>Pezizomycotina</taxon>
        <taxon>Dothideomycetes</taxon>
        <taxon>Dothideomycetes incertae sedis</taxon>
        <taxon>Zopfiaceae</taxon>
        <taxon>Zopfia</taxon>
    </lineage>
</organism>
<dbReference type="SUPFAM" id="SSF52540">
    <property type="entry name" value="P-loop containing nucleoside triphosphate hydrolases"/>
    <property type="match status" value="1"/>
</dbReference>
<comment type="similarity">
    <text evidence="3">Belongs to the WD repeat MDV1/CAF4 family.</text>
</comment>
<proteinExistence type="inferred from homology"/>
<feature type="repeat" description="WD" evidence="6">
    <location>
        <begin position="756"/>
        <end position="797"/>
    </location>
</feature>
<dbReference type="Proteomes" id="UP000800200">
    <property type="component" value="Unassembled WGS sequence"/>
</dbReference>
<dbReference type="PROSITE" id="PS50294">
    <property type="entry name" value="WD_REPEATS_REGION"/>
    <property type="match status" value="8"/>
</dbReference>
<dbReference type="EMBL" id="ML994648">
    <property type="protein sequence ID" value="KAF2182405.1"/>
    <property type="molecule type" value="Genomic_DNA"/>
</dbReference>
<dbReference type="InterPro" id="IPR001680">
    <property type="entry name" value="WD40_rpt"/>
</dbReference>
<evidence type="ECO:0000256" key="3">
    <source>
        <dbReference type="ARBA" id="ARBA00038415"/>
    </source>
</evidence>
<feature type="non-terminal residue" evidence="8">
    <location>
        <position position="1"/>
    </location>
</feature>
<evidence type="ECO:0000313" key="9">
    <source>
        <dbReference type="Proteomes" id="UP000800200"/>
    </source>
</evidence>
<reference evidence="8" key="1">
    <citation type="journal article" date="2020" name="Stud. Mycol.">
        <title>101 Dothideomycetes genomes: a test case for predicting lifestyles and emergence of pathogens.</title>
        <authorList>
            <person name="Haridas S."/>
            <person name="Albert R."/>
            <person name="Binder M."/>
            <person name="Bloem J."/>
            <person name="Labutti K."/>
            <person name="Salamov A."/>
            <person name="Andreopoulos B."/>
            <person name="Baker S."/>
            <person name="Barry K."/>
            <person name="Bills G."/>
            <person name="Bluhm B."/>
            <person name="Cannon C."/>
            <person name="Castanera R."/>
            <person name="Culley D."/>
            <person name="Daum C."/>
            <person name="Ezra D."/>
            <person name="Gonzalez J."/>
            <person name="Henrissat B."/>
            <person name="Kuo A."/>
            <person name="Liang C."/>
            <person name="Lipzen A."/>
            <person name="Lutzoni F."/>
            <person name="Magnuson J."/>
            <person name="Mondo S."/>
            <person name="Nolan M."/>
            <person name="Ohm R."/>
            <person name="Pangilinan J."/>
            <person name="Park H.-J."/>
            <person name="Ramirez L."/>
            <person name="Alfaro M."/>
            <person name="Sun H."/>
            <person name="Tritt A."/>
            <person name="Yoshinaga Y."/>
            <person name="Zwiers L.-H."/>
            <person name="Turgeon B."/>
            <person name="Goodwin S."/>
            <person name="Spatafora J."/>
            <person name="Crous P."/>
            <person name="Grigoriev I."/>
        </authorList>
    </citation>
    <scope>NUCLEOTIDE SEQUENCE</scope>
    <source>
        <strain evidence="8">CBS 207.26</strain>
    </source>
</reference>
<comment type="function">
    <text evidence="5">Involved in mitochondrial fission. Acts as an adapter protein required to form mitochondrial fission complexes. Formation of these complexes is required to promote constriction and fission of the mitochondrial compartment at a late step in mitochondrial division.</text>
</comment>
<keyword evidence="2" id="KW-0677">Repeat</keyword>
<dbReference type="Gene3D" id="2.130.10.10">
    <property type="entry name" value="YVTN repeat-like/Quinoprotein amine dehydrogenase"/>
    <property type="match status" value="4"/>
</dbReference>
<keyword evidence="1 6" id="KW-0853">WD repeat</keyword>
<feature type="domain" description="Nephrocystin 3-like N-terminal" evidence="7">
    <location>
        <begin position="37"/>
        <end position="195"/>
    </location>
</feature>
<dbReference type="PROSITE" id="PS50082">
    <property type="entry name" value="WD_REPEATS_2"/>
    <property type="match status" value="8"/>
</dbReference>
<dbReference type="Pfam" id="PF00400">
    <property type="entry name" value="WD40"/>
    <property type="match status" value="8"/>
</dbReference>
<protein>
    <recommendedName>
        <fullName evidence="4">Mitochondrial division protein 1</fullName>
    </recommendedName>
</protein>
<dbReference type="PANTHER" id="PTHR22847:SF637">
    <property type="entry name" value="WD REPEAT DOMAIN 5B"/>
    <property type="match status" value="1"/>
</dbReference>
<dbReference type="GO" id="GO:0035097">
    <property type="term" value="C:histone methyltransferase complex"/>
    <property type="evidence" value="ECO:0007669"/>
    <property type="project" value="UniProtKB-ARBA"/>
</dbReference>
<dbReference type="FunFam" id="2.130.10.10:FF:000228">
    <property type="entry name" value="COMPASS-like H3K4 histone methylase component WDR5A"/>
    <property type="match status" value="1"/>
</dbReference>
<sequence>DSPLKCLPFAAEALFNSYARQHEPTCLPDTRVDVLQEIFDWADGQDKRCIFWLNGLAGTGKSTIARTVARRYFEQGRLGASFFFSRGGGDASHAGKFFTSIAVQLAKKSSLHGYVCEAITEHGDIASQSLRDQWHQLVLRPLSKLSGNGCPCSYVLVVDALDECDNDNNIGIIIQLFAEAQSLEMVRLRVFLTSRPEIPIRYGFCQMPNVEHRDFVLHNVSPAIVYHDISLFLEYNLRLIRQERCLDAGWPGKEIVTRLAQNASGLFIWAATACRFIHEGKRFAAKRLDTIIYGSSSATTGPEKHLNEMYITVLKHSIYPNYTDEEREVQYRMLRHTLGSVVVLFSPISAHSLSSLLHLAKEDVDQTLEDLHAILDMPRDQNRPLRLHHPSFRDFLLNKDRCGDLNFWVDEKQAHQRLAESCIRLMSASLKQDICGQNAPSVLVANVESTRVEQCISPELQYACLYWIQHLLKSDAQLCDNDQVHQFLKVHLLHWLESLSWMRNVSEGIYAINSLDLYAFIHDIKRFALYGRSTIEQFPLQVYCSTLLFAPVTSIVKKQFVDRVPRWMKRLPEVEKDWNALLQTLEGHSSRVRAVAFSPDGKVLASASDDETARLWDTGTGAVLQTLKGHSGLVRAVAFSPDSKVLGNSASASNDMTVKVWDAGTRAVLQTLEGHSDYVRAVAFSPDGKLLVSASDDKTVRLWHTGTGAVLQTLKGHSGLVYAVAFSPDGKVLASVSTDKTVKLWDTGTGAVLQALNGHSGPVWAIAFSPDGKVLASVSDDETARLWHTGTGAVLQMLKGHSGPVCAVAFSPDGKVLASASTDKTVRLWDNGTGAVLQTLEGHSDYVSGITFSPDGKVLASASYDKTVKVWDAGTGAVLQTLEGHSDYVRAVAFSPDGRVLASASYDKTVKVWDAGTGVVLQTLEGGSVIQTLSFSEDGTFLQTNMGVLHATSLSSIDNLSRSNPSQGIFVKKQWVRWGTEDMLWLPPEYRPSCTAVYRSVIALGHFSGRVLILEFALLP</sequence>
<feature type="repeat" description="WD" evidence="6">
    <location>
        <begin position="882"/>
        <end position="923"/>
    </location>
</feature>
<feature type="repeat" description="WD" evidence="6">
    <location>
        <begin position="585"/>
        <end position="626"/>
    </location>
</feature>
<dbReference type="PANTHER" id="PTHR22847">
    <property type="entry name" value="WD40 REPEAT PROTEIN"/>
    <property type="match status" value="1"/>
</dbReference>
<dbReference type="SUPFAM" id="SSF50978">
    <property type="entry name" value="WD40 repeat-like"/>
    <property type="match status" value="2"/>
</dbReference>
<dbReference type="AlphaFoldDB" id="A0A6A6DUF7"/>
<evidence type="ECO:0000256" key="4">
    <source>
        <dbReference type="ARBA" id="ARBA00039789"/>
    </source>
</evidence>